<comment type="caution">
    <text evidence="2">The sequence shown here is derived from an EMBL/GenBank/DDBJ whole genome shotgun (WGS) entry which is preliminary data.</text>
</comment>
<reference evidence="2" key="1">
    <citation type="submission" date="2020-10" db="EMBL/GenBank/DDBJ databases">
        <authorList>
            <person name="Gilroy R."/>
        </authorList>
    </citation>
    <scope>NUCLEOTIDE SEQUENCE</scope>
    <source>
        <strain evidence="2">ChiSjej5B23-6657</strain>
    </source>
</reference>
<name>A0A9D1E994_9FIRM</name>
<evidence type="ECO:0000313" key="3">
    <source>
        <dbReference type="Proteomes" id="UP000823912"/>
    </source>
</evidence>
<dbReference type="Pfam" id="PF20456">
    <property type="entry name" value="DUF6709"/>
    <property type="match status" value="1"/>
</dbReference>
<sequence>MAEQTSEQFYLDHYITRHIKSFYKKRLIAPLIYLLLLVVLWFAIPMHYMVFPNLYDSSCSLADLYRDKERYAYIGLENLYFTGYTKEWLDNTEGYYYYTMLGEDCVIVLLRPDDCQQGLPTIEHMTARCKIIHNSTAVDTLLTHLSEDLSWSKEGISSTVSPYMLSQPDATNFLTDLCIFLYVASGLYAAVCALLYALFILFPILSPPCLRLGVYGRPRALLEQAEEELKTLPQLATEDMFITEHFFIETSNFGVAIVPIASIIWIYKYSTLHKFLWHHFSISYTLYITTDKRQYIRCPKNIKSDIDGIMDYLAEANHNILVGFSEENRLKVAEIQEDFARLKRLAAFLRKRV</sequence>
<organism evidence="2 3">
    <name type="scientific">Candidatus Pullilachnospira gallistercoris</name>
    <dbReference type="NCBI Taxonomy" id="2840911"/>
    <lineage>
        <taxon>Bacteria</taxon>
        <taxon>Bacillati</taxon>
        <taxon>Bacillota</taxon>
        <taxon>Clostridia</taxon>
        <taxon>Lachnospirales</taxon>
        <taxon>Lachnospiraceae</taxon>
        <taxon>Lachnospiraceae incertae sedis</taxon>
        <taxon>Candidatus Pullilachnospira</taxon>
    </lineage>
</organism>
<evidence type="ECO:0000313" key="2">
    <source>
        <dbReference type="EMBL" id="HIR70439.1"/>
    </source>
</evidence>
<dbReference type="EMBL" id="DVHM01000063">
    <property type="protein sequence ID" value="HIR70439.1"/>
    <property type="molecule type" value="Genomic_DNA"/>
</dbReference>
<evidence type="ECO:0000256" key="1">
    <source>
        <dbReference type="SAM" id="Phobius"/>
    </source>
</evidence>
<keyword evidence="1" id="KW-0812">Transmembrane</keyword>
<keyword evidence="1" id="KW-1133">Transmembrane helix</keyword>
<dbReference type="AlphaFoldDB" id="A0A9D1E994"/>
<keyword evidence="1" id="KW-0472">Membrane</keyword>
<dbReference type="Proteomes" id="UP000823912">
    <property type="component" value="Unassembled WGS sequence"/>
</dbReference>
<proteinExistence type="predicted"/>
<dbReference type="InterPro" id="IPR046555">
    <property type="entry name" value="DUF6709"/>
</dbReference>
<feature type="transmembrane region" description="Helical" evidence="1">
    <location>
        <begin position="179"/>
        <end position="202"/>
    </location>
</feature>
<accession>A0A9D1E994</accession>
<feature type="transmembrane region" description="Helical" evidence="1">
    <location>
        <begin position="27"/>
        <end position="48"/>
    </location>
</feature>
<reference evidence="2" key="2">
    <citation type="journal article" date="2021" name="PeerJ">
        <title>Extensive microbial diversity within the chicken gut microbiome revealed by metagenomics and culture.</title>
        <authorList>
            <person name="Gilroy R."/>
            <person name="Ravi A."/>
            <person name="Getino M."/>
            <person name="Pursley I."/>
            <person name="Horton D.L."/>
            <person name="Alikhan N.F."/>
            <person name="Baker D."/>
            <person name="Gharbi K."/>
            <person name="Hall N."/>
            <person name="Watson M."/>
            <person name="Adriaenssens E.M."/>
            <person name="Foster-Nyarko E."/>
            <person name="Jarju S."/>
            <person name="Secka A."/>
            <person name="Antonio M."/>
            <person name="Oren A."/>
            <person name="Chaudhuri R.R."/>
            <person name="La Ragione R."/>
            <person name="Hildebrand F."/>
            <person name="Pallen M.J."/>
        </authorList>
    </citation>
    <scope>NUCLEOTIDE SEQUENCE</scope>
    <source>
        <strain evidence="2">ChiSjej5B23-6657</strain>
    </source>
</reference>
<gene>
    <name evidence="2" type="ORF">IAA55_04070</name>
</gene>
<protein>
    <submittedName>
        <fullName evidence="2">Uncharacterized protein</fullName>
    </submittedName>
</protein>